<keyword evidence="4" id="KW-0233">DNA recombination</keyword>
<dbReference type="Proteomes" id="UP000198761">
    <property type="component" value="Unassembled WGS sequence"/>
</dbReference>
<accession>A0A1H8C8K7</accession>
<evidence type="ECO:0000256" key="1">
    <source>
        <dbReference type="ARBA" id="ARBA00008857"/>
    </source>
</evidence>
<dbReference type="PANTHER" id="PTHR30349">
    <property type="entry name" value="PHAGE INTEGRASE-RELATED"/>
    <property type="match status" value="1"/>
</dbReference>
<dbReference type="EMBL" id="FOCE01000002">
    <property type="protein sequence ID" value="SEM91395.1"/>
    <property type="molecule type" value="Genomic_DNA"/>
</dbReference>
<protein>
    <submittedName>
        <fullName evidence="8">Site-specific recombinase XerD</fullName>
    </submittedName>
</protein>
<comment type="similarity">
    <text evidence="1">Belongs to the 'phage' integrase family.</text>
</comment>
<dbReference type="InterPro" id="IPR010998">
    <property type="entry name" value="Integrase_recombinase_N"/>
</dbReference>
<organism evidence="8 9">
    <name type="scientific">Gemmobacter aquatilis</name>
    <dbReference type="NCBI Taxonomy" id="933059"/>
    <lineage>
        <taxon>Bacteria</taxon>
        <taxon>Pseudomonadati</taxon>
        <taxon>Pseudomonadota</taxon>
        <taxon>Alphaproteobacteria</taxon>
        <taxon>Rhodobacterales</taxon>
        <taxon>Paracoccaceae</taxon>
        <taxon>Gemmobacter</taxon>
    </lineage>
</organism>
<feature type="domain" description="Tyr recombinase" evidence="6">
    <location>
        <begin position="301"/>
        <end position="505"/>
    </location>
</feature>
<dbReference type="SUPFAM" id="SSF56349">
    <property type="entry name" value="DNA breaking-rejoining enzymes"/>
    <property type="match status" value="1"/>
</dbReference>
<dbReference type="InterPro" id="IPR044068">
    <property type="entry name" value="CB"/>
</dbReference>
<keyword evidence="3 5" id="KW-0238">DNA-binding</keyword>
<dbReference type="RefSeq" id="WP_139201530.1">
    <property type="nucleotide sequence ID" value="NZ_FOCE01000002.1"/>
</dbReference>
<dbReference type="STRING" id="933059.SAMN04488103_102428"/>
<dbReference type="GO" id="GO:0015074">
    <property type="term" value="P:DNA integration"/>
    <property type="evidence" value="ECO:0007669"/>
    <property type="project" value="UniProtKB-KW"/>
</dbReference>
<dbReference type="Gene3D" id="1.10.150.130">
    <property type="match status" value="1"/>
</dbReference>
<dbReference type="Pfam" id="PF20172">
    <property type="entry name" value="DUF6538"/>
    <property type="match status" value="1"/>
</dbReference>
<evidence type="ECO:0000259" key="7">
    <source>
        <dbReference type="PROSITE" id="PS51900"/>
    </source>
</evidence>
<dbReference type="GO" id="GO:0003677">
    <property type="term" value="F:DNA binding"/>
    <property type="evidence" value="ECO:0007669"/>
    <property type="project" value="UniProtKB-UniRule"/>
</dbReference>
<keyword evidence="9" id="KW-1185">Reference proteome</keyword>
<dbReference type="InterPro" id="IPR046668">
    <property type="entry name" value="DUF6538"/>
</dbReference>
<dbReference type="AlphaFoldDB" id="A0A1H8C8K7"/>
<dbReference type="InterPro" id="IPR013762">
    <property type="entry name" value="Integrase-like_cat_sf"/>
</dbReference>
<dbReference type="OrthoDB" id="7812029at2"/>
<reference evidence="8 9" key="1">
    <citation type="submission" date="2016-10" db="EMBL/GenBank/DDBJ databases">
        <authorList>
            <person name="de Groot N.N."/>
        </authorList>
    </citation>
    <scope>NUCLEOTIDE SEQUENCE [LARGE SCALE GENOMIC DNA]</scope>
    <source>
        <strain evidence="8 9">DSM 3857</strain>
    </source>
</reference>
<dbReference type="InterPro" id="IPR011010">
    <property type="entry name" value="DNA_brk_join_enz"/>
</dbReference>
<dbReference type="InterPro" id="IPR050090">
    <property type="entry name" value="Tyrosine_recombinase_XerCD"/>
</dbReference>
<dbReference type="Pfam" id="PF00589">
    <property type="entry name" value="Phage_integrase"/>
    <property type="match status" value="1"/>
</dbReference>
<dbReference type="PROSITE" id="PS51900">
    <property type="entry name" value="CB"/>
    <property type="match status" value="1"/>
</dbReference>
<name>A0A1H8C8K7_9RHOB</name>
<dbReference type="GO" id="GO:0006310">
    <property type="term" value="P:DNA recombination"/>
    <property type="evidence" value="ECO:0007669"/>
    <property type="project" value="UniProtKB-KW"/>
</dbReference>
<dbReference type="Gene3D" id="1.10.443.10">
    <property type="entry name" value="Intergrase catalytic core"/>
    <property type="match status" value="1"/>
</dbReference>
<gene>
    <name evidence="8" type="ORF">SAMN04488103_102428</name>
</gene>
<evidence type="ECO:0000313" key="8">
    <source>
        <dbReference type="EMBL" id="SEM91395.1"/>
    </source>
</evidence>
<evidence type="ECO:0000259" key="6">
    <source>
        <dbReference type="PROSITE" id="PS51898"/>
    </source>
</evidence>
<evidence type="ECO:0000256" key="4">
    <source>
        <dbReference type="ARBA" id="ARBA00023172"/>
    </source>
</evidence>
<feature type="domain" description="Core-binding (CB)" evidence="7">
    <location>
        <begin position="186"/>
        <end position="275"/>
    </location>
</feature>
<dbReference type="InterPro" id="IPR002104">
    <property type="entry name" value="Integrase_catalytic"/>
</dbReference>
<evidence type="ECO:0000256" key="2">
    <source>
        <dbReference type="ARBA" id="ARBA00022908"/>
    </source>
</evidence>
<keyword evidence="2" id="KW-0229">DNA integration</keyword>
<dbReference type="PROSITE" id="PS51898">
    <property type="entry name" value="TYR_RECOMBINASE"/>
    <property type="match status" value="1"/>
</dbReference>
<evidence type="ECO:0000256" key="3">
    <source>
        <dbReference type="ARBA" id="ARBA00023125"/>
    </source>
</evidence>
<proteinExistence type="inferred from homology"/>
<dbReference type="PANTHER" id="PTHR30349:SF41">
    <property type="entry name" value="INTEGRASE_RECOMBINASE PROTEIN MJ0367-RELATED"/>
    <property type="match status" value="1"/>
</dbReference>
<evidence type="ECO:0000256" key="5">
    <source>
        <dbReference type="PROSITE-ProRule" id="PRU01248"/>
    </source>
</evidence>
<sequence>MPPKSTKNTDLPPYVTKTPAGAYKYQRRVPKHLQEAIGKRMWDYSLTSNPANAYRMAEVFRVTHDRQIEGLESPEAKAREHELWEVIDHAHKLDDMAEVWRKTPVELKDARSLSASAERDRLTSFAAIAFGMTMQTIVGPQTVVKFEPRDIIHPTDPTDSIMFTAYKSALEARLAQIVPADSTDPMRLSVLIEAYSKAQAARPTTANGYRRKIDRLVRHSGDHGLEHYDESILRAYRDYLIAGDPTAKPKPFSPVKPATVHQYFAPLKAMWKWAADEYPEHKELTFPRVRLPKDGDTVEDTRWQAFDDQQIKTVWRALSAAWGDDGDTRLTPSRRRAFLMAVRVLLYTGMRPSEVFRLTAGDVKDGAINIRYTKTKQARRIPLAAALSDFPDFLAAGGFAAELEAGRNQLYGGKVRGKPTTPESLAKTLRGNFAEVIHGAGIIHPKLVLYSLKDTLIDRLQRQGASDDVMRGIIGHVGGQGKLRHYKTPFGQSPHGMAQMRAALDAIEYW</sequence>
<evidence type="ECO:0000313" key="9">
    <source>
        <dbReference type="Proteomes" id="UP000198761"/>
    </source>
</evidence>